<comment type="caution">
    <text evidence="2">The sequence shown here is derived from an EMBL/GenBank/DDBJ whole genome shotgun (WGS) entry which is preliminary data.</text>
</comment>
<dbReference type="EMBL" id="JAULSU010000001">
    <property type="protein sequence ID" value="KAK0633981.1"/>
    <property type="molecule type" value="Genomic_DNA"/>
</dbReference>
<evidence type="ECO:0000313" key="2">
    <source>
        <dbReference type="EMBL" id="KAK0633981.1"/>
    </source>
</evidence>
<evidence type="ECO:0000313" key="3">
    <source>
        <dbReference type="Proteomes" id="UP001175000"/>
    </source>
</evidence>
<gene>
    <name evidence="2" type="ORF">B0T14DRAFT_84819</name>
</gene>
<proteinExistence type="predicted"/>
<dbReference type="AlphaFoldDB" id="A0AA40CCQ2"/>
<name>A0AA40CCQ2_9PEZI</name>
<organism evidence="2 3">
    <name type="scientific">Immersiella caudata</name>
    <dbReference type="NCBI Taxonomy" id="314043"/>
    <lineage>
        <taxon>Eukaryota</taxon>
        <taxon>Fungi</taxon>
        <taxon>Dikarya</taxon>
        <taxon>Ascomycota</taxon>
        <taxon>Pezizomycotina</taxon>
        <taxon>Sordariomycetes</taxon>
        <taxon>Sordariomycetidae</taxon>
        <taxon>Sordariales</taxon>
        <taxon>Lasiosphaeriaceae</taxon>
        <taxon>Immersiella</taxon>
    </lineage>
</organism>
<feature type="region of interest" description="Disordered" evidence="1">
    <location>
        <begin position="65"/>
        <end position="88"/>
    </location>
</feature>
<sequence>MTTQRKLEEPANQDAPTQCFPAQCSAVGVPRHLSPKITRKDLGPDASGRMPRLDEQNIVAVVTLSSPPDYPSGATLRGEGNPTVLPSP</sequence>
<protein>
    <submittedName>
        <fullName evidence="2">Uncharacterized protein</fullName>
    </submittedName>
</protein>
<keyword evidence="3" id="KW-1185">Reference proteome</keyword>
<reference evidence="2" key="1">
    <citation type="submission" date="2023-06" db="EMBL/GenBank/DDBJ databases">
        <title>Genome-scale phylogeny and comparative genomics of the fungal order Sordariales.</title>
        <authorList>
            <consortium name="Lawrence Berkeley National Laboratory"/>
            <person name="Hensen N."/>
            <person name="Bonometti L."/>
            <person name="Westerberg I."/>
            <person name="Brannstrom I.O."/>
            <person name="Guillou S."/>
            <person name="Cros-Aarteil S."/>
            <person name="Calhoun S."/>
            <person name="Haridas S."/>
            <person name="Kuo A."/>
            <person name="Mondo S."/>
            <person name="Pangilinan J."/>
            <person name="Riley R."/>
            <person name="Labutti K."/>
            <person name="Andreopoulos B."/>
            <person name="Lipzen A."/>
            <person name="Chen C."/>
            <person name="Yanf M."/>
            <person name="Daum C."/>
            <person name="Ng V."/>
            <person name="Clum A."/>
            <person name="Steindorff A."/>
            <person name="Ohm R."/>
            <person name="Martin F."/>
            <person name="Silar P."/>
            <person name="Natvig D."/>
            <person name="Lalanne C."/>
            <person name="Gautier V."/>
            <person name="Ament-Velasquez S.L."/>
            <person name="Kruys A."/>
            <person name="Hutchinson M.I."/>
            <person name="Powell A.J."/>
            <person name="Barry K."/>
            <person name="Miller A.N."/>
            <person name="Grigoriev I.V."/>
            <person name="Debuchy R."/>
            <person name="Gladieux P."/>
            <person name="Thoren M.H."/>
            <person name="Johannesson H."/>
        </authorList>
    </citation>
    <scope>NUCLEOTIDE SEQUENCE</scope>
    <source>
        <strain evidence="2">CBS 606.72</strain>
    </source>
</reference>
<accession>A0AA40CCQ2</accession>
<evidence type="ECO:0000256" key="1">
    <source>
        <dbReference type="SAM" id="MobiDB-lite"/>
    </source>
</evidence>
<dbReference type="Proteomes" id="UP001175000">
    <property type="component" value="Unassembled WGS sequence"/>
</dbReference>